<organism evidence="1 2">
    <name type="scientific">Panagrolaimus sp. ES5</name>
    <dbReference type="NCBI Taxonomy" id="591445"/>
    <lineage>
        <taxon>Eukaryota</taxon>
        <taxon>Metazoa</taxon>
        <taxon>Ecdysozoa</taxon>
        <taxon>Nematoda</taxon>
        <taxon>Chromadorea</taxon>
        <taxon>Rhabditida</taxon>
        <taxon>Tylenchina</taxon>
        <taxon>Panagrolaimomorpha</taxon>
        <taxon>Panagrolaimoidea</taxon>
        <taxon>Panagrolaimidae</taxon>
        <taxon>Panagrolaimus</taxon>
    </lineage>
</organism>
<evidence type="ECO:0000313" key="1">
    <source>
        <dbReference type="Proteomes" id="UP000887579"/>
    </source>
</evidence>
<evidence type="ECO:0000313" key="2">
    <source>
        <dbReference type="WBParaSite" id="ES5_v2.g19059.t1"/>
    </source>
</evidence>
<proteinExistence type="predicted"/>
<name>A0AC34FNT4_9BILA</name>
<accession>A0AC34FNT4</accession>
<dbReference type="Proteomes" id="UP000887579">
    <property type="component" value="Unplaced"/>
</dbReference>
<sequence>MSKLFFVFFVFITLKFISAEEKYAGDLTYTQYQAANIDTITPVDSFNSQPSGGDGMLGLSVLLGIPAPNGYRSPSSSSSGYSGYSNGYSAPYGNSQYTYGPINSIQTVQGTNAGSGYQNYANNYWGCVNKLRGQYYYSYNLGYYVCDIRANRYGK</sequence>
<dbReference type="WBParaSite" id="ES5_v2.g19059.t1">
    <property type="protein sequence ID" value="ES5_v2.g19059.t1"/>
    <property type="gene ID" value="ES5_v2.g19059"/>
</dbReference>
<protein>
    <submittedName>
        <fullName evidence="2">Uncharacterized protein</fullName>
    </submittedName>
</protein>
<reference evidence="2" key="1">
    <citation type="submission" date="2022-11" db="UniProtKB">
        <authorList>
            <consortium name="WormBaseParasite"/>
        </authorList>
    </citation>
    <scope>IDENTIFICATION</scope>
</reference>